<feature type="domain" description="KilA-N DNA-binding" evidence="1">
    <location>
        <begin position="4"/>
        <end position="44"/>
    </location>
</feature>
<dbReference type="Pfam" id="PF10543">
    <property type="entry name" value="ORF6N"/>
    <property type="match status" value="1"/>
</dbReference>
<protein>
    <submittedName>
        <fullName evidence="2">ORF6N domain-containing protein</fullName>
    </submittedName>
</protein>
<name>A0ABW5Z1W4_9SPHI</name>
<keyword evidence="3" id="KW-1185">Reference proteome</keyword>
<dbReference type="EMBL" id="JBHUPE010000007">
    <property type="protein sequence ID" value="MFD2905867.1"/>
    <property type="molecule type" value="Genomic_DNA"/>
</dbReference>
<sequence>MLFLGHEVMLDRDLTELHGVEKKRLNEYVRFNLIRFIEDFMCTLII</sequence>
<evidence type="ECO:0000259" key="1">
    <source>
        <dbReference type="Pfam" id="PF10543"/>
    </source>
</evidence>
<dbReference type="InterPro" id="IPR018873">
    <property type="entry name" value="KilA-N_DNA-bd_domain"/>
</dbReference>
<proteinExistence type="predicted"/>
<accession>A0ABW5Z1W4</accession>
<evidence type="ECO:0000313" key="3">
    <source>
        <dbReference type="Proteomes" id="UP001597509"/>
    </source>
</evidence>
<comment type="caution">
    <text evidence="2">The sequence shown here is derived from an EMBL/GenBank/DDBJ whole genome shotgun (WGS) entry which is preliminary data.</text>
</comment>
<gene>
    <name evidence="2" type="ORF">ACFS6I_18205</name>
</gene>
<reference evidence="3" key="1">
    <citation type="journal article" date="2019" name="Int. J. Syst. Evol. Microbiol.">
        <title>The Global Catalogue of Microorganisms (GCM) 10K type strain sequencing project: providing services to taxonomists for standard genome sequencing and annotation.</title>
        <authorList>
            <consortium name="The Broad Institute Genomics Platform"/>
            <consortium name="The Broad Institute Genome Sequencing Center for Infectious Disease"/>
            <person name="Wu L."/>
            <person name="Ma J."/>
        </authorList>
    </citation>
    <scope>NUCLEOTIDE SEQUENCE [LARGE SCALE GENOMIC DNA]</scope>
    <source>
        <strain evidence="3">KCTC 22209</strain>
    </source>
</reference>
<organism evidence="2 3">
    <name type="scientific">Sphingobacterium anhuiense</name>
    <dbReference type="NCBI Taxonomy" id="493780"/>
    <lineage>
        <taxon>Bacteria</taxon>
        <taxon>Pseudomonadati</taxon>
        <taxon>Bacteroidota</taxon>
        <taxon>Sphingobacteriia</taxon>
        <taxon>Sphingobacteriales</taxon>
        <taxon>Sphingobacteriaceae</taxon>
        <taxon>Sphingobacterium</taxon>
    </lineage>
</organism>
<evidence type="ECO:0000313" key="2">
    <source>
        <dbReference type="EMBL" id="MFD2905867.1"/>
    </source>
</evidence>
<dbReference type="RefSeq" id="WP_380923073.1">
    <property type="nucleotide sequence ID" value="NZ_JBHUPE010000007.1"/>
</dbReference>
<dbReference type="Proteomes" id="UP001597509">
    <property type="component" value="Unassembled WGS sequence"/>
</dbReference>